<organism evidence="5 6">
    <name type="scientific">Agromyces larvae</name>
    <dbReference type="NCBI Taxonomy" id="2929802"/>
    <lineage>
        <taxon>Bacteria</taxon>
        <taxon>Bacillati</taxon>
        <taxon>Actinomycetota</taxon>
        <taxon>Actinomycetes</taxon>
        <taxon>Micrococcales</taxon>
        <taxon>Microbacteriaceae</taxon>
        <taxon>Agromyces</taxon>
    </lineage>
</organism>
<dbReference type="Proteomes" id="UP000832097">
    <property type="component" value="Chromosome"/>
</dbReference>
<keyword evidence="2" id="KW-0624">Polysaccharide degradation</keyword>
<dbReference type="RefSeq" id="WP_243555447.1">
    <property type="nucleotide sequence ID" value="NZ_CP094528.1"/>
</dbReference>
<dbReference type="SUPFAM" id="SSF51004">
    <property type="entry name" value="C-terminal (heme d1) domain of cytochrome cd1-nitrite reductase"/>
    <property type="match status" value="1"/>
</dbReference>
<dbReference type="Gene3D" id="2.60.40.3440">
    <property type="match status" value="1"/>
</dbReference>
<feature type="compositionally biased region" description="Low complexity" evidence="3">
    <location>
        <begin position="2002"/>
        <end position="2012"/>
    </location>
</feature>
<dbReference type="InterPro" id="IPR013783">
    <property type="entry name" value="Ig-like_fold"/>
</dbReference>
<feature type="region of interest" description="Disordered" evidence="3">
    <location>
        <begin position="1973"/>
        <end position="2012"/>
    </location>
</feature>
<keyword evidence="6" id="KW-1185">Reference proteome</keyword>
<dbReference type="InterPro" id="IPR011048">
    <property type="entry name" value="Haem_d1_sf"/>
</dbReference>
<sequence>MAARTERRGPRRAAIAALIAAIAVVGTVAGFAITSAGYQAQEVPRLESSVWVTRDDGKYARVNTDLAELDTVRTVDDPSGVAQSGADAVVFSGGFRERWSVDAAAPTDLVDAQAAAEPVDGESQAAAAVADPTPEGTREVVVAGRHLVYRSDAGRVAVGSLDSPDVSPVDPFAAEAREAGGEASVVYSANAVGIDDDGRLAAYSAAEGAVRRFDVDALEFVGGPVELVDAPGADAVLQLAMAGGRWILVEAAEGRAWIEGLDEPIELDIAGDARLQQGSADGESALIADSDGLVEVDLSTGAATRTVQAAGVPAAPVRLGDEAVAAWISERGGLLWSASLGEVPLTVPDDALDSVSAIVPELRSNGDRVVLNEATSGLVWTAPDGRAVPLGQWEADDDTKQEGSLVVDDVAEQKPPVAVPDAFGVRAGQLVRLPVLLNDHDPNRSDVLTIDRGSLTQPDGFGTVSLVANSQTLVVDVQATSGTATFQYAVSDGQAVSAPVAVTLTVVPDDQNSAPEWCGVEECRQVWPSPHVLAGGTAIVPVLEAWVDPDGDPVVLTDARAVDADAPVTVVPRADGRVAIRHTDPNADASVPITLTVTDAHGAATEKTLELVVSAASPLEADAVAVTAGAGETVVVKVADHVSGGSGSFRLLDAVDAKAGASGLIVTPNPAAGEIELGAPEPGEHVVTYTVVDSVSQAEQSATIRLTVVDLDAPLGIAPITAFVRPGEDTTVDVLRAVQNSSGRVLLVSGASSSTGDLSVGIVGASQLRVAIAGGTAPAGANALLGRARVTVTDGTGASVVGVVNVFLAADAGDEAPIALPDSVTVRAGELADIPVLANDVSPRGARLLVGHDVVGSGTEGELAFAAGDQLRYVAPDVPGTYRLAYSVALESDPARTDHAGVTVTVLPAGANRPPRPPVLSARVLSGQSVEIPVALTGIDPDGDRVALSGISQPPAGAGTASIGAEGDTIVYRAPAAGVAGGQLEFTYTVRDGAGAEQTSTVRVGVLDAELSDAAPVTFSDYVRTTRGSATPITVQPLGNDRDPALGSLELVEVVPNAPNGSSEYERLAALIDDATALDHGQVVLRAGDVAGTNSYLYTARSSTTSSTAQGLIVLGVGESAAVDHPVITDTVVTARNRTDFEGRGLDVVTGKVSWSNGDLQSLEVELWGAAASRYDVDGWRVSGKLPKNGDVVAFRVTSRDDDAVEAYGILRIPAFDDLPVQLRSDLDPVDVGEEKTAAFDVRDLLDLPAADQVQLGEGPFTVQRANSSCTAAGADRAQYQAGREAPWSDTCLIRVRLEGQQRWSSIAVPIEIEPKNPQAQLSAISRTVAPGATETVALYDAMTSWEGGRVGDRAALAYSVSYGGSAFLQHGSGDQVSFEARADAVPGTRETATVSVSAFGGLSATITLVVGVAPPDAPRGASFTTECTVSTGSCSIPVTGIGGEYDPFAGKQGAGLHLVSIGASGGGVRCDAASVSTAGDAVVATFPSGKAAYGGTCTVPYTVRDAQNRTGQGTLTIDVLGYPQAPQSISTVAYTGTSVTLEIPLGEAAKAHPPVTGVTIQRDGRAQDASCSAALSGVWRCTVDGLENGQRSRYTARAVNSVGESVETSAVESWAYRAPEIIDATSRPVYDNGTRTDRAIVELTVRSSADTQGLRVVELNRSLERQGDVSTYRLELTPGGQVLTIVPSSRFQPPITGSIDGSARSISVEAAGAPRFRSEIGAGAKSDTSIEVTGGEVDANGSSAAIETRYVAWRNGGQPQCSVTSSGGGLTVSGGSDAIVSDTPVISGVESYETYRVKACASNGFGLVESNTVSVNVVVTPPKPGGTTTYTVNTTPEQNGSQYYYRLKSAPEISVPNNYKQRQYKLSGGDWSDTFTLDPEWAPSEVQVRGCWILGICTESATATPATAPTTVIVTFADQCRAEPAADLVTISSAARGSATVTWVTAEDAKSAVYTVTFTGAYASLQPIERTVNLCPPEPEPEPDPDPPTTDPTDPDPPTTDPTDPGTGTGG</sequence>
<keyword evidence="1" id="KW-0378">Hydrolase</keyword>
<evidence type="ECO:0000256" key="3">
    <source>
        <dbReference type="SAM" id="MobiDB-lite"/>
    </source>
</evidence>
<feature type="compositionally biased region" description="Pro residues" evidence="3">
    <location>
        <begin position="1987"/>
        <end position="2001"/>
    </location>
</feature>
<dbReference type="PROSITE" id="PS50853">
    <property type="entry name" value="FN3"/>
    <property type="match status" value="1"/>
</dbReference>
<evidence type="ECO:0000256" key="2">
    <source>
        <dbReference type="ARBA" id="ARBA00023326"/>
    </source>
</evidence>
<dbReference type="EMBL" id="CP094528">
    <property type="protein sequence ID" value="UOE43958.1"/>
    <property type="molecule type" value="Genomic_DNA"/>
</dbReference>
<reference evidence="5 6" key="1">
    <citation type="submission" date="2022-03" db="EMBL/GenBank/DDBJ databases">
        <title>Mucilaginibacter sp. isolated from the gut of Protaetia brevitarsis seulensis larvae.</title>
        <authorList>
            <person name="Won M."/>
            <person name="Kim S.-J."/>
            <person name="Kwon S.-W."/>
        </authorList>
    </citation>
    <scope>NUCLEOTIDE SEQUENCE [LARGE SCALE GENOMIC DNA]</scope>
    <source>
        <strain evidence="5 6">CFWR-12</strain>
    </source>
</reference>
<name>A0ABY4BXJ9_9MICO</name>
<dbReference type="InterPro" id="IPR003961">
    <property type="entry name" value="FN3_dom"/>
</dbReference>
<keyword evidence="1" id="KW-0326">Glycosidase</keyword>
<dbReference type="InterPro" id="IPR036116">
    <property type="entry name" value="FN3_sf"/>
</dbReference>
<dbReference type="Pfam" id="PF17963">
    <property type="entry name" value="Big_9"/>
    <property type="match status" value="3"/>
</dbReference>
<feature type="domain" description="Fibronectin type-III" evidence="4">
    <location>
        <begin position="1526"/>
        <end position="1622"/>
    </location>
</feature>
<keyword evidence="2" id="KW-0119">Carbohydrate metabolism</keyword>
<evidence type="ECO:0000259" key="4">
    <source>
        <dbReference type="PROSITE" id="PS50853"/>
    </source>
</evidence>
<dbReference type="Gene3D" id="2.60.40.10">
    <property type="entry name" value="Immunoglobulins"/>
    <property type="match status" value="1"/>
</dbReference>
<accession>A0ABY4BXJ9</accession>
<gene>
    <name evidence="5" type="ORF">MTO99_17635</name>
</gene>
<dbReference type="SUPFAM" id="SSF49265">
    <property type="entry name" value="Fibronectin type III"/>
    <property type="match status" value="1"/>
</dbReference>
<evidence type="ECO:0000313" key="6">
    <source>
        <dbReference type="Proteomes" id="UP000832097"/>
    </source>
</evidence>
<proteinExistence type="predicted"/>
<evidence type="ECO:0000313" key="5">
    <source>
        <dbReference type="EMBL" id="UOE43958.1"/>
    </source>
</evidence>
<protein>
    <submittedName>
        <fullName evidence="5">Ig-like domain-containing protein</fullName>
    </submittedName>
</protein>
<evidence type="ECO:0000256" key="1">
    <source>
        <dbReference type="ARBA" id="ARBA00023295"/>
    </source>
</evidence>